<dbReference type="Gene3D" id="1.20.1640.10">
    <property type="entry name" value="Multidrug efflux transporter AcrB transmembrane domain"/>
    <property type="match status" value="1"/>
</dbReference>
<gene>
    <name evidence="9" type="primary">secD</name>
    <name evidence="13" type="ORF">Cva_00507</name>
</gene>
<dbReference type="OrthoDB" id="9805019at2"/>
<feature type="transmembrane region" description="Helical" evidence="9">
    <location>
        <begin position="364"/>
        <end position="383"/>
    </location>
</feature>
<accession>A0A0K8MBL8</accession>
<dbReference type="GO" id="GO:0006605">
    <property type="term" value="P:protein targeting"/>
    <property type="evidence" value="ECO:0007669"/>
    <property type="project" value="UniProtKB-UniRule"/>
</dbReference>
<dbReference type="InterPro" id="IPR005791">
    <property type="entry name" value="SecD"/>
</dbReference>
<evidence type="ECO:0000313" key="13">
    <source>
        <dbReference type="EMBL" id="GAO97867.1"/>
    </source>
</evidence>
<dbReference type="PANTHER" id="PTHR30081">
    <property type="entry name" value="PROTEIN-EXPORT MEMBRANE PROTEIN SEC"/>
    <property type="match status" value="1"/>
</dbReference>
<dbReference type="PRINTS" id="PR00702">
    <property type="entry name" value="ACRIFLAVINRP"/>
</dbReference>
<dbReference type="EMBL" id="BBVC01000020">
    <property type="protein sequence ID" value="GAO97867.1"/>
    <property type="molecule type" value="Genomic_DNA"/>
</dbReference>
<comment type="caution">
    <text evidence="13">The sequence shown here is derived from an EMBL/GenBank/DDBJ whole genome shotgun (WGS) entry which is preliminary data.</text>
</comment>
<comment type="similarity">
    <text evidence="9">Belongs to the SecD/SecF family. SecD subfamily.</text>
</comment>
<comment type="subunit">
    <text evidence="9">Forms a complex with SecF. Part of the essential Sec protein translocation apparatus which comprises SecA, SecYEG and auxiliary proteins SecDF-YajC and YidC.</text>
</comment>
<sequence length="522" mass="57342">MLQQSLWKTFVVLMVCTLGTLFALPNILSSQTLERLPQWFPTHKVNLGLDLQGGSHILLEVDLKAGLHDRLNFVLEGVRKALRSEKIGYLDLSLAGESITFKLRHTADLTRVQQAIQKTDRDLEITSKDGMISVQFTSSSLTERKKHIMEQSIEIVRRRIDEVGTREPLIQRQGDDRIVVQLPGIENPARVKELLGKTAKMTFRLLDKEMPEVSSPHVTLPPGTELLPGDEKSKKNSVYYVVRKEILLGGENLVDAAVHFDEYQRPTVSFRFDSFGASKFGEITSKNIGRLLAIVLDNKVISAARINSTIHGNGVIEGNFTLPEANDLALLMRAGALIAPLTPLEERTVGPDLGADSIQAGQHATILSILMVALFMLVAYSLFGIIANIAMVFNLILMVSVLSLIGATLTLPGIAGIALTMGIAVDANVLINERIKEELRLGRRMIQAIDAGYKRAMATIVDSNITTLIGAGGLFFFGTGPVKGFGVTLSIGILVSMFTAITLSRLIVVYWIRWFHPKTLAI</sequence>
<dbReference type="Pfam" id="PF21760">
    <property type="entry name" value="SecD_1st"/>
    <property type="match status" value="1"/>
</dbReference>
<evidence type="ECO:0000256" key="9">
    <source>
        <dbReference type="HAMAP-Rule" id="MF_01463"/>
    </source>
</evidence>
<proteinExistence type="inferred from homology"/>
<feature type="transmembrane region" description="Helical" evidence="9">
    <location>
        <begin position="390"/>
        <end position="408"/>
    </location>
</feature>
<evidence type="ECO:0000256" key="6">
    <source>
        <dbReference type="ARBA" id="ARBA00022989"/>
    </source>
</evidence>
<organism evidence="13 14">
    <name type="scientific">Caedimonas varicaedens</name>
    <dbReference type="NCBI Taxonomy" id="1629334"/>
    <lineage>
        <taxon>Bacteria</taxon>
        <taxon>Pseudomonadati</taxon>
        <taxon>Pseudomonadota</taxon>
        <taxon>Alphaproteobacteria</taxon>
        <taxon>Holosporales</taxon>
        <taxon>Caedimonadaceae</taxon>
        <taxon>Caedimonas</taxon>
    </lineage>
</organism>
<dbReference type="AlphaFoldDB" id="A0A0K8MBL8"/>
<dbReference type="SUPFAM" id="SSF82866">
    <property type="entry name" value="Multidrug efflux transporter AcrB transmembrane domain"/>
    <property type="match status" value="1"/>
</dbReference>
<evidence type="ECO:0000313" key="14">
    <source>
        <dbReference type="Proteomes" id="UP000036771"/>
    </source>
</evidence>
<evidence type="ECO:0000256" key="1">
    <source>
        <dbReference type="ARBA" id="ARBA00004651"/>
    </source>
</evidence>
<dbReference type="NCBIfam" id="TIGR00916">
    <property type="entry name" value="2A0604s01"/>
    <property type="match status" value="1"/>
</dbReference>
<comment type="caution">
    <text evidence="9">Lacks conserved residue(s) required for the propagation of feature annotation.</text>
</comment>
<dbReference type="FunFam" id="1.20.1640.10:FF:000004">
    <property type="entry name" value="Protein translocase subunit SecD"/>
    <property type="match status" value="1"/>
</dbReference>
<keyword evidence="7 9" id="KW-0811">Translocation</keyword>
<evidence type="ECO:0000259" key="10">
    <source>
        <dbReference type="Pfam" id="PF02355"/>
    </source>
</evidence>
<evidence type="ECO:0000256" key="2">
    <source>
        <dbReference type="ARBA" id="ARBA00022448"/>
    </source>
</evidence>
<keyword evidence="2 9" id="KW-0813">Transport</keyword>
<dbReference type="GO" id="GO:0015450">
    <property type="term" value="F:protein-transporting ATPase activity"/>
    <property type="evidence" value="ECO:0007669"/>
    <property type="project" value="InterPro"/>
</dbReference>
<dbReference type="Pfam" id="PF07549">
    <property type="entry name" value="Sec_GG"/>
    <property type="match status" value="1"/>
</dbReference>
<dbReference type="GO" id="GO:0005886">
    <property type="term" value="C:plasma membrane"/>
    <property type="evidence" value="ECO:0007669"/>
    <property type="project" value="UniProtKB-SubCell"/>
</dbReference>
<keyword evidence="6 9" id="KW-1133">Transmembrane helix</keyword>
<dbReference type="NCBIfam" id="TIGR01129">
    <property type="entry name" value="secD"/>
    <property type="match status" value="1"/>
</dbReference>
<feature type="transmembrane region" description="Helical" evidence="9">
    <location>
        <begin position="489"/>
        <end position="512"/>
    </location>
</feature>
<keyword evidence="14" id="KW-1185">Reference proteome</keyword>
<evidence type="ECO:0000256" key="3">
    <source>
        <dbReference type="ARBA" id="ARBA00022475"/>
    </source>
</evidence>
<dbReference type="STRING" id="1629334.Cva_00507"/>
<dbReference type="InterPro" id="IPR054384">
    <property type="entry name" value="SecDF_P1_head"/>
</dbReference>
<dbReference type="Pfam" id="PF22599">
    <property type="entry name" value="SecDF_P1_head"/>
    <property type="match status" value="1"/>
</dbReference>
<dbReference type="InterPro" id="IPR022813">
    <property type="entry name" value="SecD/SecF_arch_bac"/>
</dbReference>
<reference evidence="13 14" key="1">
    <citation type="submission" date="2015-03" db="EMBL/GenBank/DDBJ databases">
        <title>Caedibacter varicaedens, whole genome shotgun sequence.</title>
        <authorList>
            <person name="Suzuki H."/>
            <person name="Dapper A.L."/>
            <person name="Gibson A.K."/>
            <person name="Jackson C."/>
            <person name="Lee H."/>
            <person name="Pejaver V.R."/>
            <person name="Doak T."/>
            <person name="Lynch M."/>
        </authorList>
    </citation>
    <scope>NUCLEOTIDE SEQUENCE [LARGE SCALE GENOMIC DNA]</scope>
</reference>
<dbReference type="InterPro" id="IPR001036">
    <property type="entry name" value="Acrflvin-R"/>
</dbReference>
<evidence type="ECO:0000256" key="7">
    <source>
        <dbReference type="ARBA" id="ARBA00023010"/>
    </source>
</evidence>
<dbReference type="Gene3D" id="3.30.1360.200">
    <property type="match status" value="1"/>
</dbReference>
<dbReference type="InterPro" id="IPR048631">
    <property type="entry name" value="SecD_1st"/>
</dbReference>
<dbReference type="Pfam" id="PF02355">
    <property type="entry name" value="SecD_SecF_C"/>
    <property type="match status" value="1"/>
</dbReference>
<dbReference type="Gene3D" id="3.30.70.3400">
    <property type="match status" value="2"/>
</dbReference>
<dbReference type="HAMAP" id="MF_01463_B">
    <property type="entry name" value="SecD_B"/>
    <property type="match status" value="1"/>
</dbReference>
<feature type="domain" description="Protein translocase subunit SecDF P1" evidence="11">
    <location>
        <begin position="149"/>
        <end position="207"/>
    </location>
</feature>
<dbReference type="InterPro" id="IPR048634">
    <property type="entry name" value="SecD_SecF_C"/>
</dbReference>
<dbReference type="PANTHER" id="PTHR30081:SF1">
    <property type="entry name" value="PROTEIN TRANSLOCASE SUBUNIT SECD"/>
    <property type="match status" value="1"/>
</dbReference>
<comment type="subcellular location">
    <subcellularLocation>
        <location evidence="1 9">Cell membrane</location>
        <topology evidence="1 9">Multi-pass membrane protein</topology>
    </subcellularLocation>
</comment>
<protein>
    <recommendedName>
        <fullName evidence="9">Protein translocase subunit SecD</fullName>
    </recommendedName>
</protein>
<feature type="transmembrane region" description="Helical" evidence="9">
    <location>
        <begin position="456"/>
        <end position="477"/>
    </location>
</feature>
<dbReference type="InterPro" id="IPR055344">
    <property type="entry name" value="SecD_SecF_C_bact"/>
</dbReference>
<feature type="domain" description="Protein export membrane protein SecD/SecF C-terminal" evidence="10">
    <location>
        <begin position="345"/>
        <end position="512"/>
    </location>
</feature>
<keyword evidence="3 9" id="KW-1003">Cell membrane</keyword>
<evidence type="ECO:0000256" key="5">
    <source>
        <dbReference type="ARBA" id="ARBA00022927"/>
    </source>
</evidence>
<evidence type="ECO:0000259" key="11">
    <source>
        <dbReference type="Pfam" id="PF21760"/>
    </source>
</evidence>
<dbReference type="GO" id="GO:0043952">
    <property type="term" value="P:protein transport by the Sec complex"/>
    <property type="evidence" value="ECO:0007669"/>
    <property type="project" value="UniProtKB-UniRule"/>
</dbReference>
<evidence type="ECO:0000256" key="4">
    <source>
        <dbReference type="ARBA" id="ARBA00022692"/>
    </source>
</evidence>
<dbReference type="InterPro" id="IPR022646">
    <property type="entry name" value="SecD/SecF_CS"/>
</dbReference>
<keyword evidence="5 9" id="KW-0653">Protein transport</keyword>
<evidence type="ECO:0000259" key="12">
    <source>
        <dbReference type="Pfam" id="PF22599"/>
    </source>
</evidence>
<dbReference type="GO" id="GO:0065002">
    <property type="term" value="P:intracellular protein transmembrane transport"/>
    <property type="evidence" value="ECO:0007669"/>
    <property type="project" value="UniProtKB-UniRule"/>
</dbReference>
<dbReference type="Proteomes" id="UP000036771">
    <property type="component" value="Unassembled WGS sequence"/>
</dbReference>
<comment type="function">
    <text evidence="9">Part of the Sec protein translocase complex. Interacts with the SecYEG preprotein conducting channel. SecDF uses the proton motive force (PMF) to complete protein translocation after the ATP-dependent function of SecA.</text>
</comment>
<feature type="domain" description="SecDF P1 head subdomain" evidence="12">
    <location>
        <begin position="235"/>
        <end position="339"/>
    </location>
</feature>
<evidence type="ECO:0000256" key="8">
    <source>
        <dbReference type="ARBA" id="ARBA00023136"/>
    </source>
</evidence>
<name>A0A0K8MBL8_9PROT</name>
<keyword evidence="8 9" id="KW-0472">Membrane</keyword>
<keyword evidence="4 9" id="KW-0812">Transmembrane</keyword>